<organism evidence="2 3">
    <name type="scientific">Thalassiosira oceanica</name>
    <name type="common">Marine diatom</name>
    <dbReference type="NCBI Taxonomy" id="159749"/>
    <lineage>
        <taxon>Eukaryota</taxon>
        <taxon>Sar</taxon>
        <taxon>Stramenopiles</taxon>
        <taxon>Ochrophyta</taxon>
        <taxon>Bacillariophyta</taxon>
        <taxon>Coscinodiscophyceae</taxon>
        <taxon>Thalassiosirophycidae</taxon>
        <taxon>Thalassiosirales</taxon>
        <taxon>Thalassiosiraceae</taxon>
        <taxon>Thalassiosira</taxon>
    </lineage>
</organism>
<keyword evidence="3" id="KW-1185">Reference proteome</keyword>
<feature type="compositionally biased region" description="Polar residues" evidence="1">
    <location>
        <begin position="178"/>
        <end position="195"/>
    </location>
</feature>
<accession>K0TM26</accession>
<dbReference type="AlphaFoldDB" id="K0TM26"/>
<evidence type="ECO:0000313" key="3">
    <source>
        <dbReference type="Proteomes" id="UP000266841"/>
    </source>
</evidence>
<sequence length="214" mass="24178">MFQPVSSRMVRLNQAQVRTVDVRWNLRSARDLQFRETCRPLAHENRPLPSCRMENVSARTSEAEVSRPFWDIYLFDADSVCRAAEIVRGGVLVSRPIQAPPKRSKLYDICTSLGFPAKTTLKTVHQVSSSQRSMILDGHATTVGHATQIALPHQEHYTLPDLVARREPSNRPKRQKPHSSTAQCNTKRSPQQTKSDTPKLSRERGSIVADSPRD</sequence>
<evidence type="ECO:0000313" key="2">
    <source>
        <dbReference type="EMBL" id="EJK72352.1"/>
    </source>
</evidence>
<comment type="caution">
    <text evidence="2">The sequence shown here is derived from an EMBL/GenBank/DDBJ whole genome shotgun (WGS) entry which is preliminary data.</text>
</comment>
<proteinExistence type="predicted"/>
<reference evidence="2 3" key="1">
    <citation type="journal article" date="2012" name="Genome Biol.">
        <title>Genome and low-iron response of an oceanic diatom adapted to chronic iron limitation.</title>
        <authorList>
            <person name="Lommer M."/>
            <person name="Specht M."/>
            <person name="Roy A.S."/>
            <person name="Kraemer L."/>
            <person name="Andreson R."/>
            <person name="Gutowska M.A."/>
            <person name="Wolf J."/>
            <person name="Bergner S.V."/>
            <person name="Schilhabel M.B."/>
            <person name="Klostermeier U.C."/>
            <person name="Beiko R.G."/>
            <person name="Rosenstiel P."/>
            <person name="Hippler M."/>
            <person name="Laroche J."/>
        </authorList>
    </citation>
    <scope>NUCLEOTIDE SEQUENCE [LARGE SCALE GENOMIC DNA]</scope>
    <source>
        <strain evidence="2 3">CCMP1005</strain>
    </source>
</reference>
<protein>
    <submittedName>
        <fullName evidence="2">Uncharacterized protein</fullName>
    </submittedName>
</protein>
<name>K0TM26_THAOC</name>
<evidence type="ECO:0000256" key="1">
    <source>
        <dbReference type="SAM" id="MobiDB-lite"/>
    </source>
</evidence>
<feature type="compositionally biased region" description="Basic and acidic residues" evidence="1">
    <location>
        <begin position="196"/>
        <end position="214"/>
    </location>
</feature>
<dbReference type="Proteomes" id="UP000266841">
    <property type="component" value="Unassembled WGS sequence"/>
</dbReference>
<gene>
    <name evidence="2" type="ORF">THAOC_06125</name>
</gene>
<dbReference type="EMBL" id="AGNL01005982">
    <property type="protein sequence ID" value="EJK72352.1"/>
    <property type="molecule type" value="Genomic_DNA"/>
</dbReference>
<feature type="region of interest" description="Disordered" evidence="1">
    <location>
        <begin position="167"/>
        <end position="214"/>
    </location>
</feature>